<comment type="caution">
    <text evidence="3">The sequence shown here is derived from an EMBL/GenBank/DDBJ whole genome shotgun (WGS) entry which is preliminary data.</text>
</comment>
<dbReference type="SUPFAM" id="SSF48403">
    <property type="entry name" value="Ankyrin repeat"/>
    <property type="match status" value="1"/>
</dbReference>
<gene>
    <name evidence="3" type="ORF">CBYS24578_00006523</name>
</gene>
<sequence>MAPEQSSKVYRLRYVPRYADRLDAAKILVGCIPGLQLEEIQISSLALAVDSQSSKTATVMFKSTPHILDREPSQNQWDFTVAGLPRSIVLDTHFYGLTPLNEVDESSHITDCVVISGLGSHPMGSWQPRGAKSFMWIRDELPDLLTGIRFIIYGYDTKLPQSKSFQTLSDLAISFIASLQAGDWVSKPLLFLAHSLGGVLMKQSIVALSGNQTEQEILDAMKGGIFFGVPSVGMAVEDIYGMLGEQPNTALLDCLSDRSDYVLKLEEEFERVSSSQCMRVIWAYETHETPSLSQSGESWGRSGTGVVMVPPSSATGGRIKSIILPLGPITSNDQGILQIDADHSNMVKFTRGHELIRTVAGKLKQILRGDIQLEGVYQQGESRATSNGAPKSTSAFRVRCEDLLSALIQINHVPADTPKAFDFEHEVSRFLVFSGAMIKMANQMSHQMFSTRSQLPVWINDVEDLQWLFEEMCSSPTAHGARLVSVLNSCTDSCSKTLNVIESTSVSTEKKFFGRPPNRDSLKQILGLSNDKEEVIRQCFEQLSRSRSILIVSLELLIADLSSENFRKLKDSLDLTSEESQCIGALRITDPTSDRDCITTDKGEIVKGTCRWILSTAQFRSWIEGFGVSRTLWISAPPGMGKTHLSIFLSKRLQRLCEVQKDSIALFFFCDNKVETRNTGSSILRGLIYQLIQYRKELVRIPLQQWKIQANVFSSANSFQSLWGIFEDIIEYLPDTKVYCLIDALDECEKESALLVLKNFSKLIEAKSTVKLIAVSRRHPEHIAESLSSAIPVEIDSDIAAKDDVKRYITDRVGNLARIKGISNKPLHRQIEDVFVTRAQDTFLWVSFMTHELLPKTVVQIEAALDQLPTGLYAVYDRILGQVDPEKAETISKLLAWVALAARPLAVSEICEALHIQSTPFVERDGVCMDYITACGHLLQVTQLEACAFWDIDCECDDGLFEEDGKQYQQQVTLVHQSVKDYLLNNQADIRMKFHVHDPRRMHEEIATRLMEEMRNGCVNACESYPEWSLSRRLAWPLGIYAVCHWDYHFLQASNYEAFAHLHEDFFSERSALRDKWYNCRNGDLEEDDQPSLLAVACEFGGEGPTRRLLQLRTEQFGSREVEAYVNQEFGTDLATALEVACIACKHDTEAVLTLLLEYGAYPTKRALTSYCWASDEPTTFARMLASRGARELLEARGDEILCEAAWYNRVSLCRVLIETYGVPVDARNELDQSALGSALQNGHMELANILVNKWRASTDDHLHLLNSVFSSYDHGTNLRNLHHIIKQWDININASHPVSGRGLVHQMLMAYLSEKDLKLLLHLGLDLSAQDLCGNTILHSMHSKYSSLDSVMVGMDVLRLLLQDERLNVDAVNDNGETALHLFISSSKSWYYYDTQTIASKKLWKMAKNLLDLGADRNLKNKKGKSPLDLAYEGVDSAWENYPSSGSTSPSLSSFSSGEDEKRMIYEYKLDVFNLLCAYATVPLFSPTSEKVEAETAGSHHRDESSTQTLRAGAKRFGKALHYVSSFLHDQRGRWFGRPRRRRVLVIRDSKATSRYTLR</sequence>
<reference evidence="3" key="1">
    <citation type="submission" date="2021-10" db="EMBL/GenBank/DDBJ databases">
        <authorList>
            <person name="Piombo E."/>
        </authorList>
    </citation>
    <scope>NUCLEOTIDE SEQUENCE</scope>
</reference>
<protein>
    <recommendedName>
        <fullName evidence="2">Nephrocystin 3-like N-terminal domain-containing protein</fullName>
    </recommendedName>
</protein>
<keyword evidence="4" id="KW-1185">Reference proteome</keyword>
<dbReference type="SUPFAM" id="SSF52540">
    <property type="entry name" value="P-loop containing nucleoside triphosphate hydrolases"/>
    <property type="match status" value="1"/>
</dbReference>
<dbReference type="Gene3D" id="1.25.40.20">
    <property type="entry name" value="Ankyrin repeat-containing domain"/>
    <property type="match status" value="2"/>
</dbReference>
<dbReference type="OrthoDB" id="20872at2759"/>
<dbReference type="InterPro" id="IPR036770">
    <property type="entry name" value="Ankyrin_rpt-contain_sf"/>
</dbReference>
<accession>A0A9N9U9C1</accession>
<proteinExistence type="predicted"/>
<dbReference type="Gene3D" id="3.40.50.300">
    <property type="entry name" value="P-loop containing nucleotide triphosphate hydrolases"/>
    <property type="match status" value="1"/>
</dbReference>
<dbReference type="SMART" id="SM00248">
    <property type="entry name" value="ANK"/>
    <property type="match status" value="5"/>
</dbReference>
<dbReference type="Pfam" id="PF13637">
    <property type="entry name" value="Ank_4"/>
    <property type="match status" value="1"/>
</dbReference>
<dbReference type="PANTHER" id="PTHR10039">
    <property type="entry name" value="AMELOGENIN"/>
    <property type="match status" value="1"/>
</dbReference>
<evidence type="ECO:0000256" key="1">
    <source>
        <dbReference type="ARBA" id="ARBA00022737"/>
    </source>
</evidence>
<organism evidence="3 4">
    <name type="scientific">Clonostachys byssicola</name>
    <dbReference type="NCBI Taxonomy" id="160290"/>
    <lineage>
        <taxon>Eukaryota</taxon>
        <taxon>Fungi</taxon>
        <taxon>Dikarya</taxon>
        <taxon>Ascomycota</taxon>
        <taxon>Pezizomycotina</taxon>
        <taxon>Sordariomycetes</taxon>
        <taxon>Hypocreomycetidae</taxon>
        <taxon>Hypocreales</taxon>
        <taxon>Bionectriaceae</taxon>
        <taxon>Clonostachys</taxon>
    </lineage>
</organism>
<dbReference type="Proteomes" id="UP000754883">
    <property type="component" value="Unassembled WGS sequence"/>
</dbReference>
<dbReference type="InterPro" id="IPR056884">
    <property type="entry name" value="NPHP3-like_N"/>
</dbReference>
<dbReference type="InterPro" id="IPR002110">
    <property type="entry name" value="Ankyrin_rpt"/>
</dbReference>
<evidence type="ECO:0000259" key="2">
    <source>
        <dbReference type="Pfam" id="PF24883"/>
    </source>
</evidence>
<dbReference type="PANTHER" id="PTHR10039:SF5">
    <property type="entry name" value="NACHT DOMAIN-CONTAINING PROTEIN"/>
    <property type="match status" value="1"/>
</dbReference>
<dbReference type="InterPro" id="IPR027417">
    <property type="entry name" value="P-loop_NTPase"/>
</dbReference>
<dbReference type="Pfam" id="PF24883">
    <property type="entry name" value="NPHP3_N"/>
    <property type="match status" value="1"/>
</dbReference>
<keyword evidence="1" id="KW-0677">Repeat</keyword>
<evidence type="ECO:0000313" key="3">
    <source>
        <dbReference type="EMBL" id="CAG9984807.1"/>
    </source>
</evidence>
<evidence type="ECO:0000313" key="4">
    <source>
        <dbReference type="Proteomes" id="UP000754883"/>
    </source>
</evidence>
<dbReference type="EMBL" id="CABFNO020001394">
    <property type="protein sequence ID" value="CAG9984807.1"/>
    <property type="molecule type" value="Genomic_DNA"/>
</dbReference>
<name>A0A9N9U9C1_9HYPO</name>
<feature type="domain" description="Nephrocystin 3-like N-terminal" evidence="2">
    <location>
        <begin position="608"/>
        <end position="777"/>
    </location>
</feature>